<evidence type="ECO:0000313" key="2">
    <source>
        <dbReference type="EMBL" id="DAE03760.1"/>
    </source>
</evidence>
<sequence>MRTGKITVNGLDYITCLSTRVLVALEERGGDADKELARIMKSAKLSDLFWLLAQMIDAGNRYAKLEGLENPGTLSLDELMDTMGPDDYEGMTTAMTETVRAGTTPTVEAKPGKGSRKNAETSREDG</sequence>
<feature type="compositionally biased region" description="Basic and acidic residues" evidence="1">
    <location>
        <begin position="117"/>
        <end position="126"/>
    </location>
</feature>
<name>A0A8S5PAQ4_9CAUD</name>
<reference evidence="2" key="1">
    <citation type="journal article" date="2021" name="Proc. Natl. Acad. Sci. U.S.A.">
        <title>A Catalog of Tens of Thousands of Viruses from Human Metagenomes Reveals Hidden Associations with Chronic Diseases.</title>
        <authorList>
            <person name="Tisza M.J."/>
            <person name="Buck C.B."/>
        </authorList>
    </citation>
    <scope>NUCLEOTIDE SEQUENCE</scope>
    <source>
        <strain evidence="2">CtZNX6</strain>
    </source>
</reference>
<evidence type="ECO:0000256" key="1">
    <source>
        <dbReference type="SAM" id="MobiDB-lite"/>
    </source>
</evidence>
<feature type="region of interest" description="Disordered" evidence="1">
    <location>
        <begin position="97"/>
        <end position="126"/>
    </location>
</feature>
<accession>A0A8S5PAQ4</accession>
<dbReference type="EMBL" id="BK015373">
    <property type="protein sequence ID" value="DAE03760.1"/>
    <property type="molecule type" value="Genomic_DNA"/>
</dbReference>
<organism evidence="2">
    <name type="scientific">Myoviridae sp. ctZNX6</name>
    <dbReference type="NCBI Taxonomy" id="2825127"/>
    <lineage>
        <taxon>Viruses</taxon>
        <taxon>Duplodnaviria</taxon>
        <taxon>Heunggongvirae</taxon>
        <taxon>Uroviricota</taxon>
        <taxon>Caudoviricetes</taxon>
    </lineage>
</organism>
<feature type="compositionally biased region" description="Polar residues" evidence="1">
    <location>
        <begin position="97"/>
        <end position="106"/>
    </location>
</feature>
<protein>
    <submittedName>
        <fullName evidence="2">Tail assembly chaperone protein</fullName>
    </submittedName>
</protein>
<proteinExistence type="predicted"/>